<dbReference type="Proteomes" id="UP000654075">
    <property type="component" value="Unassembled WGS sequence"/>
</dbReference>
<evidence type="ECO:0000259" key="1">
    <source>
        <dbReference type="Pfam" id="PF01182"/>
    </source>
</evidence>
<feature type="non-terminal residue" evidence="2">
    <location>
        <position position="115"/>
    </location>
</feature>
<dbReference type="InterPro" id="IPR037171">
    <property type="entry name" value="NagB/RpiA_transferase-like"/>
</dbReference>
<gene>
    <name evidence="2" type="ORF">PGLA1383_LOCUS42412</name>
</gene>
<dbReference type="AlphaFoldDB" id="A0A813GRE9"/>
<dbReference type="OrthoDB" id="432544at2759"/>
<dbReference type="EMBL" id="CAJNNV010028665">
    <property type="protein sequence ID" value="CAE8625414.1"/>
    <property type="molecule type" value="Genomic_DNA"/>
</dbReference>
<dbReference type="Gene3D" id="3.40.50.1360">
    <property type="match status" value="1"/>
</dbReference>
<organism evidence="2 3">
    <name type="scientific">Polarella glacialis</name>
    <name type="common">Dinoflagellate</name>
    <dbReference type="NCBI Taxonomy" id="89957"/>
    <lineage>
        <taxon>Eukaryota</taxon>
        <taxon>Sar</taxon>
        <taxon>Alveolata</taxon>
        <taxon>Dinophyceae</taxon>
        <taxon>Suessiales</taxon>
        <taxon>Suessiaceae</taxon>
        <taxon>Polarella</taxon>
    </lineage>
</organism>
<protein>
    <recommendedName>
        <fullName evidence="1">Glucosamine/galactosamine-6-phosphate isomerase domain-containing protein</fullName>
    </recommendedName>
</protein>
<sequence length="115" mass="12216">AGESWTLADGREVRILADRKEVLSMLAAETATAARAAVAEKGAFSLCIPGGLGPADGKEASSAQIVYEALASLVGQDLNFSKWHVFFAGERLDSQESYLMAKKLWLDASGIPTDQ</sequence>
<evidence type="ECO:0000313" key="2">
    <source>
        <dbReference type="EMBL" id="CAE8625414.1"/>
    </source>
</evidence>
<dbReference type="GO" id="GO:0005975">
    <property type="term" value="P:carbohydrate metabolic process"/>
    <property type="evidence" value="ECO:0007669"/>
    <property type="project" value="InterPro"/>
</dbReference>
<reference evidence="2" key="1">
    <citation type="submission" date="2021-02" db="EMBL/GenBank/DDBJ databases">
        <authorList>
            <person name="Dougan E. K."/>
            <person name="Rhodes N."/>
            <person name="Thang M."/>
            <person name="Chan C."/>
        </authorList>
    </citation>
    <scope>NUCLEOTIDE SEQUENCE</scope>
</reference>
<dbReference type="Pfam" id="PF01182">
    <property type="entry name" value="Glucosamine_iso"/>
    <property type="match status" value="1"/>
</dbReference>
<accession>A0A813GRE9</accession>
<dbReference type="InterPro" id="IPR006148">
    <property type="entry name" value="Glc/Gal-6P_isomerase"/>
</dbReference>
<feature type="non-terminal residue" evidence="2">
    <location>
        <position position="1"/>
    </location>
</feature>
<keyword evidence="3" id="KW-1185">Reference proteome</keyword>
<proteinExistence type="predicted"/>
<name>A0A813GRE9_POLGL</name>
<comment type="caution">
    <text evidence="2">The sequence shown here is derived from an EMBL/GenBank/DDBJ whole genome shotgun (WGS) entry which is preliminary data.</text>
</comment>
<dbReference type="SUPFAM" id="SSF100950">
    <property type="entry name" value="NagB/RpiA/CoA transferase-like"/>
    <property type="match status" value="1"/>
</dbReference>
<evidence type="ECO:0000313" key="3">
    <source>
        <dbReference type="Proteomes" id="UP000654075"/>
    </source>
</evidence>
<feature type="domain" description="Glucosamine/galactosamine-6-phosphate isomerase" evidence="1">
    <location>
        <begin position="18"/>
        <end position="114"/>
    </location>
</feature>